<dbReference type="Pfam" id="PF13378">
    <property type="entry name" value="MR_MLE_C"/>
    <property type="match status" value="1"/>
</dbReference>
<evidence type="ECO:0000256" key="2">
    <source>
        <dbReference type="ARBA" id="ARBA00005183"/>
    </source>
</evidence>
<name>A0A4R7HWK0_9ACTN</name>
<dbReference type="Pfam" id="PF02746">
    <property type="entry name" value="MR_MLE_N"/>
    <property type="match status" value="1"/>
</dbReference>
<dbReference type="OrthoDB" id="9774531at2"/>
<protein>
    <recommendedName>
        <fullName evidence="3">glucarate dehydratase</fullName>
        <ecNumber evidence="3">4.2.1.40</ecNumber>
    </recommendedName>
</protein>
<dbReference type="RefSeq" id="WP_133867076.1">
    <property type="nucleotide sequence ID" value="NZ_SOAU01000001.1"/>
</dbReference>
<dbReference type="SFLD" id="SFLDG00055">
    <property type="entry name" value="glucarate_dehydratase"/>
    <property type="match status" value="1"/>
</dbReference>
<dbReference type="InterPro" id="IPR013342">
    <property type="entry name" value="Mandelate_racemase_C"/>
</dbReference>
<evidence type="ECO:0000313" key="5">
    <source>
        <dbReference type="EMBL" id="TDT14536.1"/>
    </source>
</evidence>
<organism evidence="5 6">
    <name type="scientific">Ilumatobacter fluminis</name>
    <dbReference type="NCBI Taxonomy" id="467091"/>
    <lineage>
        <taxon>Bacteria</taxon>
        <taxon>Bacillati</taxon>
        <taxon>Actinomycetota</taxon>
        <taxon>Acidimicrobiia</taxon>
        <taxon>Acidimicrobiales</taxon>
        <taxon>Ilumatobacteraceae</taxon>
        <taxon>Ilumatobacter</taxon>
    </lineage>
</organism>
<dbReference type="InterPro" id="IPR036849">
    <property type="entry name" value="Enolase-like_C_sf"/>
</dbReference>
<dbReference type="PANTHER" id="PTHR48080:SF4">
    <property type="entry name" value="GLUCARATE DEHYDRATASE"/>
    <property type="match status" value="1"/>
</dbReference>
<evidence type="ECO:0000313" key="6">
    <source>
        <dbReference type="Proteomes" id="UP000294558"/>
    </source>
</evidence>
<sequence length="407" mass="44818">MKITDIRATTVAIPLEAPLRHANGGHWGRFVRTIVEIDTDNGLTGIGELRGAGAPTEEAIVGLRKYLIGHDPFDLEAMRFALLNPTAALYGNRGHVFAAVEMACLDLMGKSVDLPVSQLLGGRVRSSVEFASYLFFRYPADDGSGEVRTPEQLVEFALDAKRRHGFRAHKLKGGVFHPDYELECFQALAAAVPGDGLRYDPNSVLSVEQSIRFGRAIEHLRNDYFEDPTWGLGGMRRVREQVRIPLATNAVVVGFEQLAANIHDPAVDVILLDLHFWGGVRACIKAAGVCETFQLSVAMHSSGESGIGLAAMLQTASVLPNMPFAIDTHYHHLVDDVIMGGKLEYVDGHLAVPEGPGLGVTLDPERVEQYAAYFREMGNYTYDRDPHRPGWYPLIPNERWADPTYSP</sequence>
<accession>A0A4R7HWK0</accession>
<dbReference type="Proteomes" id="UP000294558">
    <property type="component" value="Unassembled WGS sequence"/>
</dbReference>
<gene>
    <name evidence="5" type="ORF">BDK89_0091</name>
</gene>
<dbReference type="EMBL" id="SOAU01000001">
    <property type="protein sequence ID" value="TDT14536.1"/>
    <property type="molecule type" value="Genomic_DNA"/>
</dbReference>
<dbReference type="SMART" id="SM00922">
    <property type="entry name" value="MR_MLE"/>
    <property type="match status" value="1"/>
</dbReference>
<comment type="caution">
    <text evidence="5">The sequence shown here is derived from an EMBL/GenBank/DDBJ whole genome shotgun (WGS) entry which is preliminary data.</text>
</comment>
<evidence type="ECO:0000259" key="4">
    <source>
        <dbReference type="SMART" id="SM00922"/>
    </source>
</evidence>
<dbReference type="InterPro" id="IPR013341">
    <property type="entry name" value="Mandelate_racemase_N_dom"/>
</dbReference>
<dbReference type="EC" id="4.2.1.40" evidence="3"/>
<proteinExistence type="predicted"/>
<dbReference type="InterPro" id="IPR029017">
    <property type="entry name" value="Enolase-like_N"/>
</dbReference>
<dbReference type="PANTHER" id="PTHR48080">
    <property type="entry name" value="D-GALACTONATE DEHYDRATASE-RELATED"/>
    <property type="match status" value="1"/>
</dbReference>
<dbReference type="AlphaFoldDB" id="A0A4R7HWK0"/>
<keyword evidence="6" id="KW-1185">Reference proteome</keyword>
<feature type="domain" description="Mandelate racemase/muconate lactonizing enzyme C-terminal" evidence="4">
    <location>
        <begin position="150"/>
        <end position="245"/>
    </location>
</feature>
<dbReference type="Gene3D" id="3.20.20.120">
    <property type="entry name" value="Enolase-like C-terminal domain"/>
    <property type="match status" value="1"/>
</dbReference>
<dbReference type="Gene3D" id="3.30.390.10">
    <property type="entry name" value="Enolase-like, N-terminal domain"/>
    <property type="match status" value="1"/>
</dbReference>
<dbReference type="SUPFAM" id="SSF54826">
    <property type="entry name" value="Enolase N-terminal domain-like"/>
    <property type="match status" value="1"/>
</dbReference>
<evidence type="ECO:0000256" key="3">
    <source>
        <dbReference type="ARBA" id="ARBA00011973"/>
    </source>
</evidence>
<comment type="pathway">
    <text evidence="2">Carbohydrate acid metabolism; D-glucarate degradation; 2,5-dioxopentanoate from D-glucarate: step 1/2.</text>
</comment>
<evidence type="ECO:0000256" key="1">
    <source>
        <dbReference type="ARBA" id="ARBA00001426"/>
    </source>
</evidence>
<dbReference type="InterPro" id="IPR034593">
    <property type="entry name" value="DgoD-like"/>
</dbReference>
<reference evidence="5 6" key="1">
    <citation type="submission" date="2019-03" db="EMBL/GenBank/DDBJ databases">
        <title>Sequencing the genomes of 1000 actinobacteria strains.</title>
        <authorList>
            <person name="Klenk H.-P."/>
        </authorList>
    </citation>
    <scope>NUCLEOTIDE SEQUENCE [LARGE SCALE GENOMIC DNA]</scope>
    <source>
        <strain evidence="5 6">DSM 18936</strain>
    </source>
</reference>
<dbReference type="InterPro" id="IPR029065">
    <property type="entry name" value="Enolase_C-like"/>
</dbReference>
<comment type="catalytic activity">
    <reaction evidence="1">
        <text>D-glucarate = 5-dehydro-4-deoxy-D-glucarate + H2O</text>
        <dbReference type="Rhea" id="RHEA:14573"/>
        <dbReference type="ChEBI" id="CHEBI:15377"/>
        <dbReference type="ChEBI" id="CHEBI:30612"/>
        <dbReference type="ChEBI" id="CHEBI:42819"/>
        <dbReference type="EC" id="4.2.1.40"/>
    </reaction>
</comment>
<dbReference type="GO" id="GO:0008872">
    <property type="term" value="F:glucarate dehydratase activity"/>
    <property type="evidence" value="ECO:0007669"/>
    <property type="project" value="UniProtKB-EC"/>
</dbReference>
<dbReference type="SFLD" id="SFLDS00001">
    <property type="entry name" value="Enolase"/>
    <property type="match status" value="1"/>
</dbReference>
<dbReference type="SUPFAM" id="SSF51604">
    <property type="entry name" value="Enolase C-terminal domain-like"/>
    <property type="match status" value="1"/>
</dbReference>